<dbReference type="SUPFAM" id="SSF55874">
    <property type="entry name" value="ATPase domain of HSP90 chaperone/DNA topoisomerase II/histidine kinase"/>
    <property type="match status" value="1"/>
</dbReference>
<evidence type="ECO:0000256" key="1">
    <source>
        <dbReference type="ARBA" id="ARBA00000085"/>
    </source>
</evidence>
<evidence type="ECO:0000256" key="5">
    <source>
        <dbReference type="ARBA" id="ARBA00022741"/>
    </source>
</evidence>
<organism evidence="12 13">
    <name type="scientific">Actinomadura fulvescens</name>
    <dbReference type="NCBI Taxonomy" id="46160"/>
    <lineage>
        <taxon>Bacteria</taxon>
        <taxon>Bacillati</taxon>
        <taxon>Actinomycetota</taxon>
        <taxon>Actinomycetes</taxon>
        <taxon>Streptosporangiales</taxon>
        <taxon>Thermomonosporaceae</taxon>
        <taxon>Actinomadura</taxon>
    </lineage>
</organism>
<keyword evidence="10" id="KW-0812">Transmembrane</keyword>
<keyword evidence="7" id="KW-0067">ATP-binding</keyword>
<dbReference type="Gene3D" id="1.20.5.1930">
    <property type="match status" value="1"/>
</dbReference>
<dbReference type="Proteomes" id="UP001501509">
    <property type="component" value="Unassembled WGS sequence"/>
</dbReference>
<feature type="domain" description="Signal transduction histidine kinase subgroup 3 dimerisation and phosphoacceptor" evidence="11">
    <location>
        <begin position="164"/>
        <end position="230"/>
    </location>
</feature>
<gene>
    <name evidence="12" type="ORF">GCM10010411_90040</name>
</gene>
<evidence type="ECO:0000256" key="9">
    <source>
        <dbReference type="SAM" id="MobiDB-lite"/>
    </source>
</evidence>
<comment type="caution">
    <text evidence="12">The sequence shown here is derived from an EMBL/GenBank/DDBJ whole genome shotgun (WGS) entry which is preliminary data.</text>
</comment>
<dbReference type="InterPro" id="IPR011712">
    <property type="entry name" value="Sig_transdc_His_kin_sub3_dim/P"/>
</dbReference>
<keyword evidence="10" id="KW-1133">Transmembrane helix</keyword>
<keyword evidence="4" id="KW-0808">Transferase</keyword>
<evidence type="ECO:0000313" key="13">
    <source>
        <dbReference type="Proteomes" id="UP001501509"/>
    </source>
</evidence>
<protein>
    <recommendedName>
        <fullName evidence="2">histidine kinase</fullName>
        <ecNumber evidence="2">2.7.13.3</ecNumber>
    </recommendedName>
</protein>
<name>A0ABP6DAY0_9ACTN</name>
<evidence type="ECO:0000256" key="8">
    <source>
        <dbReference type="ARBA" id="ARBA00023012"/>
    </source>
</evidence>
<feature type="transmembrane region" description="Helical" evidence="10">
    <location>
        <begin position="40"/>
        <end position="60"/>
    </location>
</feature>
<accession>A0ABP6DAY0</accession>
<evidence type="ECO:0000256" key="6">
    <source>
        <dbReference type="ARBA" id="ARBA00022777"/>
    </source>
</evidence>
<feature type="transmembrane region" description="Helical" evidence="10">
    <location>
        <begin position="66"/>
        <end position="92"/>
    </location>
</feature>
<proteinExistence type="predicted"/>
<keyword evidence="5" id="KW-0547">Nucleotide-binding</keyword>
<keyword evidence="3" id="KW-0597">Phosphoprotein</keyword>
<reference evidence="13" key="1">
    <citation type="journal article" date="2019" name="Int. J. Syst. Evol. Microbiol.">
        <title>The Global Catalogue of Microorganisms (GCM) 10K type strain sequencing project: providing services to taxonomists for standard genome sequencing and annotation.</title>
        <authorList>
            <consortium name="The Broad Institute Genomics Platform"/>
            <consortium name="The Broad Institute Genome Sequencing Center for Infectious Disease"/>
            <person name="Wu L."/>
            <person name="Ma J."/>
        </authorList>
    </citation>
    <scope>NUCLEOTIDE SEQUENCE [LARGE SCALE GENOMIC DNA]</scope>
    <source>
        <strain evidence="13">JCM 6833</strain>
    </source>
</reference>
<dbReference type="Pfam" id="PF07730">
    <property type="entry name" value="HisKA_3"/>
    <property type="match status" value="1"/>
</dbReference>
<comment type="catalytic activity">
    <reaction evidence="1">
        <text>ATP + protein L-histidine = ADP + protein N-phospho-L-histidine.</text>
        <dbReference type="EC" id="2.7.13.3"/>
    </reaction>
</comment>
<feature type="transmembrane region" description="Helical" evidence="10">
    <location>
        <begin position="127"/>
        <end position="146"/>
    </location>
</feature>
<keyword evidence="10" id="KW-0472">Membrane</keyword>
<dbReference type="CDD" id="cd16917">
    <property type="entry name" value="HATPase_UhpB-NarQ-NarX-like"/>
    <property type="match status" value="1"/>
</dbReference>
<keyword evidence="6" id="KW-0418">Kinase</keyword>
<sequence>MFANWLETLLARRYGRVRLALTGTLLAGDLALVHRPGDAVAWALVLAVCCLYVLAARWPLGGVCALAVALGVAELAAPGVLMPVKVIVGIALFELGVRRPGVQLALGGALFMLGAAVGWLIEPVDATSLYRVSVFLAVPLLAGAYVRSARTVAAQSRVRAAEQERTAIARELHDLVAHHVSSMVLRIGVARHVLPTDTDPRVSEILNDLHSTSKAAMDDLSHLVTVLREPAAAVTAPLPAALEDVLCHGRGIGLTIDASITPDLQRLDTVRGVAVLRFVQEGLANVARHAGPTAAVKLTIEAVDRLLHLQLTDDGGKADGPSLDAAQGAGMGLDGMRERLEILGGRLGAGPEGSGWRLTASLPLPEPSP</sequence>
<dbReference type="Gene3D" id="3.30.565.10">
    <property type="entry name" value="Histidine kinase-like ATPase, C-terminal domain"/>
    <property type="match status" value="1"/>
</dbReference>
<dbReference type="EMBL" id="BAAATD010000021">
    <property type="protein sequence ID" value="GAA2636758.1"/>
    <property type="molecule type" value="Genomic_DNA"/>
</dbReference>
<dbReference type="PANTHER" id="PTHR24421">
    <property type="entry name" value="NITRATE/NITRITE SENSOR PROTEIN NARX-RELATED"/>
    <property type="match status" value="1"/>
</dbReference>
<dbReference type="EC" id="2.7.13.3" evidence="2"/>
<evidence type="ECO:0000256" key="3">
    <source>
        <dbReference type="ARBA" id="ARBA00022553"/>
    </source>
</evidence>
<evidence type="ECO:0000256" key="2">
    <source>
        <dbReference type="ARBA" id="ARBA00012438"/>
    </source>
</evidence>
<evidence type="ECO:0000256" key="7">
    <source>
        <dbReference type="ARBA" id="ARBA00022840"/>
    </source>
</evidence>
<evidence type="ECO:0000259" key="11">
    <source>
        <dbReference type="Pfam" id="PF07730"/>
    </source>
</evidence>
<dbReference type="InterPro" id="IPR050482">
    <property type="entry name" value="Sensor_HK_TwoCompSys"/>
</dbReference>
<feature type="transmembrane region" description="Helical" evidence="10">
    <location>
        <begin position="104"/>
        <end position="121"/>
    </location>
</feature>
<keyword evidence="8" id="KW-0902">Two-component regulatory system</keyword>
<evidence type="ECO:0000256" key="10">
    <source>
        <dbReference type="SAM" id="Phobius"/>
    </source>
</evidence>
<keyword evidence="13" id="KW-1185">Reference proteome</keyword>
<dbReference type="PANTHER" id="PTHR24421:SF10">
    <property type="entry name" value="NITRATE_NITRITE SENSOR PROTEIN NARQ"/>
    <property type="match status" value="1"/>
</dbReference>
<feature type="region of interest" description="Disordered" evidence="9">
    <location>
        <begin position="347"/>
        <end position="369"/>
    </location>
</feature>
<evidence type="ECO:0000313" key="12">
    <source>
        <dbReference type="EMBL" id="GAA2636758.1"/>
    </source>
</evidence>
<evidence type="ECO:0000256" key="4">
    <source>
        <dbReference type="ARBA" id="ARBA00022679"/>
    </source>
</evidence>
<dbReference type="InterPro" id="IPR036890">
    <property type="entry name" value="HATPase_C_sf"/>
</dbReference>